<dbReference type="InterPro" id="IPR027417">
    <property type="entry name" value="P-loop_NTPase"/>
</dbReference>
<comment type="caution">
    <text evidence="2">The sequence shown here is derived from an EMBL/GenBank/DDBJ whole genome shotgun (WGS) entry which is preliminary data.</text>
</comment>
<dbReference type="EMBL" id="JACHNY010000007">
    <property type="protein sequence ID" value="MBB4619003.1"/>
    <property type="molecule type" value="Genomic_DNA"/>
</dbReference>
<name>A0A7W7AL16_9SPHN</name>
<reference evidence="2 3" key="1">
    <citation type="submission" date="2020-08" db="EMBL/GenBank/DDBJ databases">
        <title>Genomic Encyclopedia of Type Strains, Phase IV (KMG-IV): sequencing the most valuable type-strain genomes for metagenomic binning, comparative biology and taxonomic classification.</title>
        <authorList>
            <person name="Goeker M."/>
        </authorList>
    </citation>
    <scope>NUCLEOTIDE SEQUENCE [LARGE SCALE GENOMIC DNA]</scope>
    <source>
        <strain evidence="2 3">DSM 15867</strain>
    </source>
</reference>
<gene>
    <name evidence="2" type="ORF">GGQ96_003153</name>
</gene>
<dbReference type="CDD" id="cd02042">
    <property type="entry name" value="ParAB_family"/>
    <property type="match status" value="1"/>
</dbReference>
<evidence type="ECO:0000313" key="2">
    <source>
        <dbReference type="EMBL" id="MBB4619003.1"/>
    </source>
</evidence>
<protein>
    <submittedName>
        <fullName evidence="2">Cellulose biosynthesis protein BcsQ</fullName>
    </submittedName>
</protein>
<dbReference type="PANTHER" id="PTHR13696:SF52">
    <property type="entry name" value="PARA FAMILY PROTEIN CT_582"/>
    <property type="match status" value="1"/>
</dbReference>
<dbReference type="InterPro" id="IPR050678">
    <property type="entry name" value="DNA_Partitioning_ATPase"/>
</dbReference>
<organism evidence="2 3">
    <name type="scientific">Sphingomonas abaci</name>
    <dbReference type="NCBI Taxonomy" id="237611"/>
    <lineage>
        <taxon>Bacteria</taxon>
        <taxon>Pseudomonadati</taxon>
        <taxon>Pseudomonadota</taxon>
        <taxon>Alphaproteobacteria</taxon>
        <taxon>Sphingomonadales</taxon>
        <taxon>Sphingomonadaceae</taxon>
        <taxon>Sphingomonas</taxon>
    </lineage>
</organism>
<evidence type="ECO:0000313" key="3">
    <source>
        <dbReference type="Proteomes" id="UP000574769"/>
    </source>
</evidence>
<proteinExistence type="predicted"/>
<dbReference type="Pfam" id="PF13614">
    <property type="entry name" value="AAA_31"/>
    <property type="match status" value="1"/>
</dbReference>
<dbReference type="SUPFAM" id="SSF52540">
    <property type="entry name" value="P-loop containing nucleoside triphosphate hydrolases"/>
    <property type="match status" value="1"/>
</dbReference>
<dbReference type="InterPro" id="IPR025669">
    <property type="entry name" value="AAA_dom"/>
</dbReference>
<dbReference type="Proteomes" id="UP000574769">
    <property type="component" value="Unassembled WGS sequence"/>
</dbReference>
<dbReference type="AlphaFoldDB" id="A0A7W7AL16"/>
<accession>A0A7W7AL16</accession>
<keyword evidence="3" id="KW-1185">Reference proteome</keyword>
<dbReference type="RefSeq" id="WP_184116414.1">
    <property type="nucleotide sequence ID" value="NZ_JACHNY010000007.1"/>
</dbReference>
<dbReference type="Gene3D" id="3.40.50.300">
    <property type="entry name" value="P-loop containing nucleotide triphosphate hydrolases"/>
    <property type="match status" value="1"/>
</dbReference>
<sequence>MATIAVYSLKGGVGKTTLAVNLAWCAATLSARRTLLWDLDPQGGATFLLGAERIGLGQAHAIFARDIPPEKLIRPTGIDRLDLLPADQSLRGIDHFFRGLGKKRRLQKLVEALVHRYDRIVLDCPPGLTETTEQVMRAATLILAPVIPSPLSQRAFDEVARHLASAGGRRAAILPVFSMVDRRRALHNAALAAAPDWPVIPMASAVEAMAVHRRPLGGFAANSPAAEATARLWTGVERRLAQG</sequence>
<feature type="domain" description="AAA" evidence="1">
    <location>
        <begin position="2"/>
        <end position="155"/>
    </location>
</feature>
<evidence type="ECO:0000259" key="1">
    <source>
        <dbReference type="Pfam" id="PF13614"/>
    </source>
</evidence>
<dbReference type="PANTHER" id="PTHR13696">
    <property type="entry name" value="P-LOOP CONTAINING NUCLEOSIDE TRIPHOSPHATE HYDROLASE"/>
    <property type="match status" value="1"/>
</dbReference>